<accession>A0A1T4LT35</accession>
<keyword evidence="3" id="KW-1185">Reference proteome</keyword>
<proteinExistence type="predicted"/>
<dbReference type="EMBL" id="FUXA01000006">
    <property type="protein sequence ID" value="SJZ57873.1"/>
    <property type="molecule type" value="Genomic_DNA"/>
</dbReference>
<evidence type="ECO:0000313" key="3">
    <source>
        <dbReference type="Proteomes" id="UP000189857"/>
    </source>
</evidence>
<organism evidence="2 3">
    <name type="scientific">Eubacterium ruminantium</name>
    <dbReference type="NCBI Taxonomy" id="42322"/>
    <lineage>
        <taxon>Bacteria</taxon>
        <taxon>Bacillati</taxon>
        <taxon>Bacillota</taxon>
        <taxon>Clostridia</taxon>
        <taxon>Eubacteriales</taxon>
        <taxon>Eubacteriaceae</taxon>
        <taxon>Eubacterium</taxon>
    </lineage>
</organism>
<feature type="region of interest" description="Disordered" evidence="1">
    <location>
        <begin position="68"/>
        <end position="115"/>
    </location>
</feature>
<dbReference type="AlphaFoldDB" id="A0A1T4LT35"/>
<evidence type="ECO:0000313" key="2">
    <source>
        <dbReference type="EMBL" id="SJZ57873.1"/>
    </source>
</evidence>
<sequence length="428" mass="46768">MICPICGTNLPDTANMCFNCRVMFNAASDDQGKKEGASNAGNTGNSSKSGFQLKKEGPAKLISVANADEGVKKEEPSQPEVQMINPASRFSPPLYQQNTQNGKNNKPIRQPKVKSKSPLKKVVGFIIAIVVVGAGIEGIQKSKKTDENLSVSKSGSGVNVGEAVENDYGAKSGDTNDGATAAEVTVSDMVIYDKNNIKITINGLEDSWSGTKLKMNIENNSDRTITIQSRDANVNGYMVTTYMSADIAPGKKANDGMTLSTTGLKESGIEEIATIEFKLKIFDAETWDDIDMSDTITVKTSIAETYVQKDDDSGNVIVDYEGIRIIEKGLSSDDSIWGPGVILYIENNSDKDITVQVRDTSINGYMVSSIISEEVLVGKKSITNLQFFQKDMEENGIDKINDVEFYFHIFEWDTFDDIYDSDVITLKY</sequence>
<feature type="compositionally biased region" description="Polar residues" evidence="1">
    <location>
        <begin position="94"/>
        <end position="104"/>
    </location>
</feature>
<protein>
    <submittedName>
        <fullName evidence="2">Uncharacterized protein</fullName>
    </submittedName>
</protein>
<name>A0A1T4LT35_9FIRM</name>
<dbReference type="RefSeq" id="WP_078786774.1">
    <property type="nucleotide sequence ID" value="NZ_FMTO01000004.1"/>
</dbReference>
<dbReference type="OrthoDB" id="2005296at2"/>
<gene>
    <name evidence="2" type="ORF">SAMN02745110_00921</name>
</gene>
<dbReference type="Proteomes" id="UP000189857">
    <property type="component" value="Unassembled WGS sequence"/>
</dbReference>
<feature type="compositionally biased region" description="Polar residues" evidence="1">
    <location>
        <begin position="39"/>
        <end position="50"/>
    </location>
</feature>
<evidence type="ECO:0000256" key="1">
    <source>
        <dbReference type="SAM" id="MobiDB-lite"/>
    </source>
</evidence>
<feature type="region of interest" description="Disordered" evidence="1">
    <location>
        <begin position="30"/>
        <end position="56"/>
    </location>
</feature>
<reference evidence="2 3" key="1">
    <citation type="submission" date="2017-02" db="EMBL/GenBank/DDBJ databases">
        <authorList>
            <person name="Peterson S.W."/>
        </authorList>
    </citation>
    <scope>NUCLEOTIDE SEQUENCE [LARGE SCALE GENOMIC DNA]</scope>
    <source>
        <strain evidence="2 3">ATCC 17233</strain>
    </source>
</reference>